<dbReference type="SUPFAM" id="SSF52540">
    <property type="entry name" value="P-loop containing nucleoside triphosphate hydrolases"/>
    <property type="match status" value="1"/>
</dbReference>
<dbReference type="PANTHER" id="PTHR19338:SF65">
    <property type="entry name" value="OS06G0163900 PROTEIN"/>
    <property type="match status" value="1"/>
</dbReference>
<dbReference type="GO" id="GO:0006952">
    <property type="term" value="P:defense response"/>
    <property type="evidence" value="ECO:0007669"/>
    <property type="project" value="UniProtKB-KW"/>
</dbReference>
<evidence type="ECO:0000256" key="3">
    <source>
        <dbReference type="ARBA" id="ARBA00022737"/>
    </source>
</evidence>
<keyword evidence="5" id="KW-0611">Plant defense</keyword>
<evidence type="ECO:0000256" key="1">
    <source>
        <dbReference type="ARBA" id="ARBA00008894"/>
    </source>
</evidence>
<feature type="domain" description="Disease resistance N-terminal" evidence="7">
    <location>
        <begin position="2"/>
        <end position="75"/>
    </location>
</feature>
<sequence>MGDEYKKIKGLRKKVAFLQHELSDMDTLLEKMDNADELDDPQAQNWRKDITEMSYDIEDCIDDFMHRVGEADDKMGLLKKAFQYLKTFKDRDHLANQFQEMQTRVMEASERRKRYMLDQCISMTATPVVVDPRLTALYKESASLVGFVAQKNELVNWAVDNDKQLKVMAIVGHGGLGKTTLANEVYHEVGEEYNCKSFISVSQRPEMIELLSRLLSQLGLSTNSHGCQARDLINNVREHLQDKRYLIVVDDLWDVSSWDTIKCIFPENGKQSRVIVTTRHQDVAMSSCSSGKGDVHNMKPLSEEEDSRKLFNNRIFGPEGVCPPQFLDVSSEILKKCVAIITVASILACQPTRLKDEWEQIQDCLLTSQAPTNSTLTDMMHILDLSYKFLPLYLKACFLYLGSYPEDHEIEKDELVRKLVAEGFVSGQVRRSAWDVAESMIQLAYRDYAFFKKPYYKVHDMMLDLILKRHLERINLTCVTQLSQLRYLKVAREAWGFEDVAAWDWQGEDVAHSELV</sequence>
<dbReference type="InterPro" id="IPR042197">
    <property type="entry name" value="Apaf_helical"/>
</dbReference>
<dbReference type="Gene3D" id="1.10.8.430">
    <property type="entry name" value="Helical domain of apoptotic protease-activating factors"/>
    <property type="match status" value="1"/>
</dbReference>
<evidence type="ECO:0000313" key="10">
    <source>
        <dbReference type="Proteomes" id="UP000604825"/>
    </source>
</evidence>
<gene>
    <name evidence="9" type="ORF">NCGR_LOCUS44381</name>
</gene>
<keyword evidence="10" id="KW-1185">Reference proteome</keyword>
<dbReference type="InterPro" id="IPR002182">
    <property type="entry name" value="NB-ARC"/>
</dbReference>
<dbReference type="InterPro" id="IPR058922">
    <property type="entry name" value="WHD_DRP"/>
</dbReference>
<dbReference type="Gene3D" id="3.40.50.300">
    <property type="entry name" value="P-loop containing nucleotide triphosphate hydrolases"/>
    <property type="match status" value="1"/>
</dbReference>
<dbReference type="PANTHER" id="PTHR19338">
    <property type="entry name" value="TRANSLOCASE OF INNER MITOCHONDRIAL MEMBRANE 13 HOMOLOG"/>
    <property type="match status" value="1"/>
</dbReference>
<evidence type="ECO:0000259" key="6">
    <source>
        <dbReference type="Pfam" id="PF00931"/>
    </source>
</evidence>
<organism evidence="9 10">
    <name type="scientific">Miscanthus lutarioriparius</name>
    <dbReference type="NCBI Taxonomy" id="422564"/>
    <lineage>
        <taxon>Eukaryota</taxon>
        <taxon>Viridiplantae</taxon>
        <taxon>Streptophyta</taxon>
        <taxon>Embryophyta</taxon>
        <taxon>Tracheophyta</taxon>
        <taxon>Spermatophyta</taxon>
        <taxon>Magnoliopsida</taxon>
        <taxon>Liliopsida</taxon>
        <taxon>Poales</taxon>
        <taxon>Poaceae</taxon>
        <taxon>PACMAD clade</taxon>
        <taxon>Panicoideae</taxon>
        <taxon>Andropogonodae</taxon>
        <taxon>Andropogoneae</taxon>
        <taxon>Saccharinae</taxon>
        <taxon>Miscanthus</taxon>
    </lineage>
</organism>
<dbReference type="InterPro" id="IPR041118">
    <property type="entry name" value="Rx_N"/>
</dbReference>
<comment type="similarity">
    <text evidence="1">Belongs to the disease resistance NB-LRR family.</text>
</comment>
<dbReference type="Gene3D" id="1.20.5.4130">
    <property type="match status" value="1"/>
</dbReference>
<dbReference type="FunFam" id="3.40.50.300:FF:001091">
    <property type="entry name" value="Probable disease resistance protein At1g61300"/>
    <property type="match status" value="1"/>
</dbReference>
<dbReference type="Pfam" id="PF00931">
    <property type="entry name" value="NB-ARC"/>
    <property type="match status" value="1"/>
</dbReference>
<dbReference type="EMBL" id="CAJGYO010000011">
    <property type="protein sequence ID" value="CAD6260958.1"/>
    <property type="molecule type" value="Genomic_DNA"/>
</dbReference>
<evidence type="ECO:0000256" key="5">
    <source>
        <dbReference type="ARBA" id="ARBA00022821"/>
    </source>
</evidence>
<protein>
    <submittedName>
        <fullName evidence="9">Uncharacterized protein</fullName>
    </submittedName>
</protein>
<keyword evidence="3" id="KW-0677">Repeat</keyword>
<evidence type="ECO:0000259" key="7">
    <source>
        <dbReference type="Pfam" id="PF18052"/>
    </source>
</evidence>
<dbReference type="InterPro" id="IPR038005">
    <property type="entry name" value="RX-like_CC"/>
</dbReference>
<feature type="domain" description="NB-ARC" evidence="6">
    <location>
        <begin position="151"/>
        <end position="316"/>
    </location>
</feature>
<keyword evidence="2" id="KW-0433">Leucine-rich repeat</keyword>
<dbReference type="Pfam" id="PF23559">
    <property type="entry name" value="WHD_DRP"/>
    <property type="match status" value="1"/>
</dbReference>
<comment type="caution">
    <text evidence="9">The sequence shown here is derived from an EMBL/GenBank/DDBJ whole genome shotgun (WGS) entry which is preliminary data.</text>
</comment>
<evidence type="ECO:0000313" key="9">
    <source>
        <dbReference type="EMBL" id="CAD6260958.1"/>
    </source>
</evidence>
<feature type="domain" description="Disease resistance protein winged helix" evidence="8">
    <location>
        <begin position="404"/>
        <end position="466"/>
    </location>
</feature>
<reference evidence="9" key="1">
    <citation type="submission" date="2020-10" db="EMBL/GenBank/DDBJ databases">
        <authorList>
            <person name="Han B."/>
            <person name="Lu T."/>
            <person name="Zhao Q."/>
            <person name="Huang X."/>
            <person name="Zhao Y."/>
        </authorList>
    </citation>
    <scope>NUCLEOTIDE SEQUENCE</scope>
</reference>
<dbReference type="AlphaFoldDB" id="A0A811QPP2"/>
<dbReference type="Pfam" id="PF18052">
    <property type="entry name" value="Rx_N"/>
    <property type="match status" value="1"/>
</dbReference>
<evidence type="ECO:0000259" key="8">
    <source>
        <dbReference type="Pfam" id="PF23559"/>
    </source>
</evidence>
<dbReference type="InterPro" id="IPR027417">
    <property type="entry name" value="P-loop_NTPase"/>
</dbReference>
<dbReference type="PRINTS" id="PR00364">
    <property type="entry name" value="DISEASERSIST"/>
</dbReference>
<evidence type="ECO:0000256" key="4">
    <source>
        <dbReference type="ARBA" id="ARBA00022741"/>
    </source>
</evidence>
<dbReference type="CDD" id="cd14798">
    <property type="entry name" value="RX-CC_like"/>
    <property type="match status" value="1"/>
</dbReference>
<keyword evidence="4" id="KW-0547">Nucleotide-binding</keyword>
<proteinExistence type="inferred from homology"/>
<dbReference type="Gene3D" id="1.10.10.10">
    <property type="entry name" value="Winged helix-like DNA-binding domain superfamily/Winged helix DNA-binding domain"/>
    <property type="match status" value="1"/>
</dbReference>
<dbReference type="OrthoDB" id="673289at2759"/>
<dbReference type="InterPro" id="IPR036388">
    <property type="entry name" value="WH-like_DNA-bd_sf"/>
</dbReference>
<name>A0A811QPP2_9POAL</name>
<accession>A0A811QPP2</accession>
<evidence type="ECO:0000256" key="2">
    <source>
        <dbReference type="ARBA" id="ARBA00022614"/>
    </source>
</evidence>
<dbReference type="Proteomes" id="UP000604825">
    <property type="component" value="Unassembled WGS sequence"/>
</dbReference>
<dbReference type="GO" id="GO:0043531">
    <property type="term" value="F:ADP binding"/>
    <property type="evidence" value="ECO:0007669"/>
    <property type="project" value="InterPro"/>
</dbReference>